<dbReference type="AlphaFoldDB" id="A0A914V000"/>
<accession>A0A914V000</accession>
<reference evidence="3" key="1">
    <citation type="submission" date="2022-11" db="UniProtKB">
        <authorList>
            <consortium name="WormBaseParasite"/>
        </authorList>
    </citation>
    <scope>IDENTIFICATION</scope>
</reference>
<keyword evidence="2" id="KW-1185">Reference proteome</keyword>
<sequence>MGDNLVKTDIRYTHGGRLAAGDADDDLCLRLSPKAGRGPNNAAGRSVQGVGTYRNLRWPWASFAQQVEQSTVATTTTNRRKGNGAKLSQDGQTRQNRSQSYFRSASQTASGGAANWSTVFL</sequence>
<name>A0A914V000_9BILA</name>
<protein>
    <submittedName>
        <fullName evidence="3">Uncharacterized protein</fullName>
    </submittedName>
</protein>
<feature type="compositionally biased region" description="Polar residues" evidence="1">
    <location>
        <begin position="89"/>
        <end position="107"/>
    </location>
</feature>
<organism evidence="2 3">
    <name type="scientific">Plectus sambesii</name>
    <dbReference type="NCBI Taxonomy" id="2011161"/>
    <lineage>
        <taxon>Eukaryota</taxon>
        <taxon>Metazoa</taxon>
        <taxon>Ecdysozoa</taxon>
        <taxon>Nematoda</taxon>
        <taxon>Chromadorea</taxon>
        <taxon>Plectida</taxon>
        <taxon>Plectina</taxon>
        <taxon>Plectoidea</taxon>
        <taxon>Plectidae</taxon>
        <taxon>Plectus</taxon>
    </lineage>
</organism>
<feature type="region of interest" description="Disordered" evidence="1">
    <location>
        <begin position="71"/>
        <end position="107"/>
    </location>
</feature>
<dbReference type="WBParaSite" id="PSAMB.scaffold1403size31945.g12982.t1">
    <property type="protein sequence ID" value="PSAMB.scaffold1403size31945.g12982.t1"/>
    <property type="gene ID" value="PSAMB.scaffold1403size31945.g12982"/>
</dbReference>
<evidence type="ECO:0000313" key="2">
    <source>
        <dbReference type="Proteomes" id="UP000887566"/>
    </source>
</evidence>
<proteinExistence type="predicted"/>
<evidence type="ECO:0000256" key="1">
    <source>
        <dbReference type="SAM" id="MobiDB-lite"/>
    </source>
</evidence>
<dbReference type="Proteomes" id="UP000887566">
    <property type="component" value="Unplaced"/>
</dbReference>
<evidence type="ECO:0000313" key="3">
    <source>
        <dbReference type="WBParaSite" id="PSAMB.scaffold1403size31945.g12982.t1"/>
    </source>
</evidence>